<protein>
    <submittedName>
        <fullName evidence="1">Acetolactate synthase 2 small subunit</fullName>
        <ecNumber evidence="1">2.2.1.6</ecNumber>
    </submittedName>
</protein>
<dbReference type="RefSeq" id="WP_208842299.1">
    <property type="nucleotide sequence ID" value="NZ_CP072133.1"/>
</dbReference>
<evidence type="ECO:0000313" key="1">
    <source>
        <dbReference type="EMBL" id="QTH70715.1"/>
    </source>
</evidence>
<dbReference type="Pfam" id="PF13710">
    <property type="entry name" value="ACT_5"/>
    <property type="match status" value="1"/>
</dbReference>
<accession>A0A975DGC1</accession>
<keyword evidence="2" id="KW-1185">Reference proteome</keyword>
<dbReference type="Gene3D" id="3.30.70.260">
    <property type="match status" value="1"/>
</dbReference>
<proteinExistence type="predicted"/>
<organism evidence="1 2">
    <name type="scientific">Pseudoalteromonas xiamenensis</name>
    <dbReference type="NCBI Taxonomy" id="882626"/>
    <lineage>
        <taxon>Bacteria</taxon>
        <taxon>Pseudomonadati</taxon>
        <taxon>Pseudomonadota</taxon>
        <taxon>Gammaproteobacteria</taxon>
        <taxon>Alteromonadales</taxon>
        <taxon>Pseudoalteromonadaceae</taxon>
        <taxon>Pseudoalteromonas</taxon>
    </lineage>
</organism>
<dbReference type="EMBL" id="CP072133">
    <property type="protein sequence ID" value="QTH70715.1"/>
    <property type="molecule type" value="Genomic_DNA"/>
</dbReference>
<dbReference type="EC" id="2.2.1.6" evidence="1"/>
<gene>
    <name evidence="1" type="primary">ilvM</name>
    <name evidence="1" type="ORF">J5O05_12385</name>
</gene>
<dbReference type="Proteomes" id="UP000664904">
    <property type="component" value="Chromosome"/>
</dbReference>
<reference evidence="1" key="1">
    <citation type="submission" date="2021-03" db="EMBL/GenBank/DDBJ databases">
        <title>Complete Genome of Pseudoalteromonas xiamenensis STKMTI.2, a new potential marine bacterium producing anti-Vibrio compounds.</title>
        <authorList>
            <person name="Handayani D.P."/>
            <person name="Isnansetyo A."/>
            <person name="Istiqomah I."/>
            <person name="Jumina J."/>
        </authorList>
    </citation>
    <scope>NUCLEOTIDE SEQUENCE</scope>
    <source>
        <strain evidence="1">STKMTI.2</strain>
    </source>
</reference>
<dbReference type="GO" id="GO:0003984">
    <property type="term" value="F:acetolactate synthase activity"/>
    <property type="evidence" value="ECO:0007669"/>
    <property type="project" value="UniProtKB-EC"/>
</dbReference>
<dbReference type="NCBIfam" id="NF008362">
    <property type="entry name" value="PRK11152.1"/>
    <property type="match status" value="1"/>
</dbReference>
<dbReference type="SUPFAM" id="SSF55021">
    <property type="entry name" value="ACT-like"/>
    <property type="match status" value="1"/>
</dbReference>
<name>A0A975DGC1_9GAMM</name>
<dbReference type="AlphaFoldDB" id="A0A975DGC1"/>
<sequence length="82" mass="9434">MKHQLTLAVKKHSIAIERFLRVARHRGFALTNLELEGATNDDLFHVKMTVDSDRPIYLLTTQLSKLVEVKDVQLHTLKQQAI</sequence>
<dbReference type="KEGG" id="pxi:J5O05_12385"/>
<evidence type="ECO:0000313" key="2">
    <source>
        <dbReference type="Proteomes" id="UP000664904"/>
    </source>
</evidence>
<dbReference type="InterPro" id="IPR045865">
    <property type="entry name" value="ACT-like_dom_sf"/>
</dbReference>
<keyword evidence="1" id="KW-0808">Transferase</keyword>